<reference evidence="3" key="1">
    <citation type="submission" date="2016-11" db="EMBL/GenBank/DDBJ databases">
        <authorList>
            <person name="Varghese N."/>
            <person name="Submissions S."/>
        </authorList>
    </citation>
    <scope>NUCLEOTIDE SEQUENCE [LARGE SCALE GENOMIC DNA]</scope>
    <source>
        <strain evidence="3">DSM 8595</strain>
    </source>
</reference>
<keyword evidence="1" id="KW-0472">Membrane</keyword>
<protein>
    <submittedName>
        <fullName evidence="2">Hydrogenase/urease accessory protein HupE</fullName>
    </submittedName>
</protein>
<keyword evidence="1" id="KW-0812">Transmembrane</keyword>
<evidence type="ECO:0000313" key="3">
    <source>
        <dbReference type="Proteomes" id="UP000184699"/>
    </source>
</evidence>
<feature type="transmembrane region" description="Helical" evidence="1">
    <location>
        <begin position="375"/>
        <end position="394"/>
    </location>
</feature>
<dbReference type="EMBL" id="FSRJ01000001">
    <property type="protein sequence ID" value="SIN77478.1"/>
    <property type="molecule type" value="Genomic_DNA"/>
</dbReference>
<keyword evidence="3" id="KW-1185">Reference proteome</keyword>
<dbReference type="Pfam" id="PF13795">
    <property type="entry name" value="HupE_UreJ_2"/>
    <property type="match status" value="1"/>
</dbReference>
<dbReference type="Proteomes" id="UP000184699">
    <property type="component" value="Unassembled WGS sequence"/>
</dbReference>
<dbReference type="AlphaFoldDB" id="A0A1N6E385"/>
<name>A0A1N6E385_9MICO</name>
<feature type="transmembrane region" description="Helical" evidence="1">
    <location>
        <begin position="235"/>
        <end position="258"/>
    </location>
</feature>
<feature type="transmembrane region" description="Helical" evidence="1">
    <location>
        <begin position="309"/>
        <end position="329"/>
    </location>
</feature>
<dbReference type="STRING" id="232089.SAMN05443544_1034"/>
<dbReference type="InterPro" id="IPR032809">
    <property type="entry name" value="Put_HupE_UreJ"/>
</dbReference>
<gene>
    <name evidence="2" type="ORF">SAMN05443544_1034</name>
</gene>
<dbReference type="RefSeq" id="WP_074259183.1">
    <property type="nucleotide sequence ID" value="NZ_FSRJ01000001.1"/>
</dbReference>
<organism evidence="2 3">
    <name type="scientific">Agromyces cerinus subsp. cerinus</name>
    <dbReference type="NCBI Taxonomy" id="232089"/>
    <lineage>
        <taxon>Bacteria</taxon>
        <taxon>Bacillati</taxon>
        <taxon>Actinomycetota</taxon>
        <taxon>Actinomycetes</taxon>
        <taxon>Micrococcales</taxon>
        <taxon>Microbacteriaceae</taxon>
        <taxon>Agromyces</taxon>
    </lineage>
</organism>
<accession>A0A1N6E385</accession>
<feature type="transmembrane region" description="Helical" evidence="1">
    <location>
        <begin position="341"/>
        <end position="363"/>
    </location>
</feature>
<evidence type="ECO:0000313" key="2">
    <source>
        <dbReference type="EMBL" id="SIN77478.1"/>
    </source>
</evidence>
<feature type="transmembrane region" description="Helical" evidence="1">
    <location>
        <begin position="264"/>
        <end position="282"/>
    </location>
</feature>
<evidence type="ECO:0000256" key="1">
    <source>
        <dbReference type="SAM" id="Phobius"/>
    </source>
</evidence>
<keyword evidence="1" id="KW-1133">Transmembrane helix</keyword>
<proteinExistence type="predicted"/>
<sequence>MPIPLAIRRALLPVFALVLVVVAAVVPAASGAAHGFSTVVYVDATPSGTAAVRTEIGLEYDLLVASVAESEDVPQLVEEGTAALEAGEAPTVLDAHADAIVGYVTDRFEVSADGRACEPAQVGAFGMIERHDVPYALLTLDFACEPAATHEFRSTLFPDEEQFVRSAVTIVEYRLDGRTSTATLNREAPEFDTEQPMLERFSHYFVLGAEHLLYGIDHLLFLLALIVGSRRLRDVVFAATAFTIAHSVTFTCAALGVISVPGAIVEPVIALSIAVVASWYLWRARRDRAASLVVQSGWRNLDTADWARLAVVFGFGLMHGLGFAGALGIDEPFSWPLLWSLLVFNLGIEAVQVGIIVVLFPLLMLWRRQAATGSIVGSAIVAAGVAVTGLVWFVQRLLGIE</sequence>
<feature type="transmembrane region" description="Helical" evidence="1">
    <location>
        <begin position="204"/>
        <end position="228"/>
    </location>
</feature>